<dbReference type="Proteomes" id="UP000292347">
    <property type="component" value="Unassembled WGS sequence"/>
</dbReference>
<dbReference type="InterPro" id="IPR016912">
    <property type="entry name" value="Phage_P2_GpU"/>
</dbReference>
<organism evidence="1 2">
    <name type="scientific">Sphingomonas desiccabilis</name>
    <dbReference type="NCBI Taxonomy" id="429134"/>
    <lineage>
        <taxon>Bacteria</taxon>
        <taxon>Pseudomonadati</taxon>
        <taxon>Pseudomonadota</taxon>
        <taxon>Alphaproteobacteria</taxon>
        <taxon>Sphingomonadales</taxon>
        <taxon>Sphingomonadaceae</taxon>
        <taxon>Sphingomonas</taxon>
    </lineage>
</organism>
<dbReference type="EMBL" id="SDPT01000001">
    <property type="protein sequence ID" value="RXZ35161.1"/>
    <property type="molecule type" value="Genomic_DNA"/>
</dbReference>
<name>A0A4Q2J0V0_9SPHN</name>
<comment type="caution">
    <text evidence="1">The sequence shown here is derived from an EMBL/GenBank/DDBJ whole genome shotgun (WGS) entry which is preliminary data.</text>
</comment>
<dbReference type="RefSeq" id="WP_129340935.1">
    <property type="nucleotide sequence ID" value="NZ_JACIDD010000001.1"/>
</dbReference>
<dbReference type="InterPro" id="IPR009734">
    <property type="entry name" value="Myoviridae_GpU"/>
</dbReference>
<sequence>MLMSLGLFPFSLDTLAHEDLTRRTAWRHATSQRIGQRDATQFVGPGEETVSIAGTAYAELSDGRLNLDQLRTMADSGDAWPLVDGAGMIFGAFVIQTLDERHKHLFADGTPRAIDFQIELLRVDSEQPA</sequence>
<protein>
    <submittedName>
        <fullName evidence="1">Phage tail protein</fullName>
    </submittedName>
</protein>
<evidence type="ECO:0000313" key="1">
    <source>
        <dbReference type="EMBL" id="RXZ35161.1"/>
    </source>
</evidence>
<reference evidence="1 2" key="1">
    <citation type="submission" date="2019-01" db="EMBL/GenBank/DDBJ databases">
        <title>Sphingomonas mucosissima sp. nov. and Sphingomonas desiccabilis sp. nov., from biological soil crusts in the Colorado Plateau, USA.</title>
        <authorList>
            <person name="Zhu D."/>
        </authorList>
    </citation>
    <scope>NUCLEOTIDE SEQUENCE [LARGE SCALE GENOMIC DNA]</scope>
    <source>
        <strain evidence="1 2">CP1D</strain>
    </source>
</reference>
<dbReference type="Pfam" id="PF06995">
    <property type="entry name" value="Phage_P2_GpU"/>
    <property type="match status" value="1"/>
</dbReference>
<dbReference type="OrthoDB" id="1550902at2"/>
<keyword evidence="2" id="KW-1185">Reference proteome</keyword>
<proteinExistence type="predicted"/>
<dbReference type="PIRSF" id="PIRSF029208">
    <property type="entry name" value="Phage_tail_GPU"/>
    <property type="match status" value="1"/>
</dbReference>
<accession>A0A4Q2J0V0</accession>
<dbReference type="AlphaFoldDB" id="A0A4Q2J0V0"/>
<evidence type="ECO:0000313" key="2">
    <source>
        <dbReference type="Proteomes" id="UP000292347"/>
    </source>
</evidence>
<gene>
    <name evidence="1" type="ORF">EO081_05860</name>
</gene>